<evidence type="ECO:0000256" key="2">
    <source>
        <dbReference type="ARBA" id="ARBA00022525"/>
    </source>
</evidence>
<dbReference type="Gene3D" id="2.60.120.290">
    <property type="entry name" value="Spermadhesin, CUB domain"/>
    <property type="match status" value="1"/>
</dbReference>
<keyword evidence="4" id="KW-0170">Cobalt</keyword>
<feature type="chain" id="PRO_5035821219" evidence="6">
    <location>
        <begin position="23"/>
        <end position="528"/>
    </location>
</feature>
<name>A0A8T0DY79_ARGBR</name>
<evidence type="ECO:0000313" key="8">
    <source>
        <dbReference type="Proteomes" id="UP000807504"/>
    </source>
</evidence>
<dbReference type="SUPFAM" id="SSF48239">
    <property type="entry name" value="Terpenoid cyclases/Protein prenyltransferases"/>
    <property type="match status" value="1"/>
</dbReference>
<dbReference type="InterPro" id="IPR008930">
    <property type="entry name" value="Terpenoid_cyclase/PrenylTrfase"/>
</dbReference>
<proteinExistence type="predicted"/>
<dbReference type="GO" id="GO:0031419">
    <property type="term" value="F:cobalamin binding"/>
    <property type="evidence" value="ECO:0007669"/>
    <property type="project" value="InterPro"/>
</dbReference>
<feature type="binding site" evidence="4">
    <location>
        <position position="222"/>
    </location>
    <ligand>
        <name>cyanocob(III)alamin</name>
        <dbReference type="ChEBI" id="CHEBI:17439"/>
    </ligand>
</feature>
<keyword evidence="8" id="KW-1185">Reference proteome</keyword>
<dbReference type="Gene3D" id="1.50.10.20">
    <property type="match status" value="1"/>
</dbReference>
<gene>
    <name evidence="7" type="ORF">HNY73_021653</name>
</gene>
<keyword evidence="2" id="KW-0964">Secreted</keyword>
<evidence type="ECO:0000256" key="1">
    <source>
        <dbReference type="ARBA" id="ARBA00004613"/>
    </source>
</evidence>
<reference evidence="7" key="1">
    <citation type="journal article" date="2020" name="bioRxiv">
        <title>Chromosome-level reference genome of the European wasp spider Argiope bruennichi: a resource for studies on range expansion and evolutionary adaptation.</title>
        <authorList>
            <person name="Sheffer M.M."/>
            <person name="Hoppe A."/>
            <person name="Krehenwinkel H."/>
            <person name="Uhl G."/>
            <person name="Kuss A.W."/>
            <person name="Jensen L."/>
            <person name="Jensen C."/>
            <person name="Gillespie R.G."/>
            <person name="Hoff K.J."/>
            <person name="Prost S."/>
        </authorList>
    </citation>
    <scope>NUCLEOTIDE SEQUENCE</scope>
</reference>
<dbReference type="EMBL" id="JABXBU010002231">
    <property type="protein sequence ID" value="KAF8763468.1"/>
    <property type="molecule type" value="Genomic_DNA"/>
</dbReference>
<comment type="subcellular location">
    <subcellularLocation>
        <location evidence="1">Secreted</location>
    </subcellularLocation>
</comment>
<dbReference type="Gene3D" id="2.170.130.30">
    <property type="match status" value="1"/>
</dbReference>
<dbReference type="GO" id="GO:0005615">
    <property type="term" value="C:extracellular space"/>
    <property type="evidence" value="ECO:0007669"/>
    <property type="project" value="TreeGrafter"/>
</dbReference>
<reference evidence="7" key="2">
    <citation type="submission" date="2020-06" db="EMBL/GenBank/DDBJ databases">
        <authorList>
            <person name="Sheffer M."/>
        </authorList>
    </citation>
    <scope>NUCLEOTIDE SEQUENCE</scope>
</reference>
<dbReference type="Proteomes" id="UP000807504">
    <property type="component" value="Unassembled WGS sequence"/>
</dbReference>
<dbReference type="Pfam" id="PF01122">
    <property type="entry name" value="Cobalamin_bind"/>
    <property type="match status" value="1"/>
</dbReference>
<keyword evidence="5" id="KW-1015">Disulfide bond</keyword>
<evidence type="ECO:0000256" key="4">
    <source>
        <dbReference type="PIRSR" id="PIRSR602157-1"/>
    </source>
</evidence>
<dbReference type="PANTHER" id="PTHR10559">
    <property type="entry name" value="TRANSCOBALAMIN-1/GASTRIC INTRINSIC FACTOR"/>
    <property type="match status" value="1"/>
</dbReference>
<dbReference type="PANTHER" id="PTHR10559:SF18">
    <property type="entry name" value="TRANSCOBALAMIN II"/>
    <property type="match status" value="1"/>
</dbReference>
<dbReference type="InterPro" id="IPR035914">
    <property type="entry name" value="Sperma_CUB_dom_sf"/>
</dbReference>
<dbReference type="GO" id="GO:0015889">
    <property type="term" value="P:cobalamin transport"/>
    <property type="evidence" value="ECO:0007669"/>
    <property type="project" value="InterPro"/>
</dbReference>
<feature type="disulfide bond" evidence="5">
    <location>
        <begin position="149"/>
        <end position="188"/>
    </location>
</feature>
<dbReference type="InterPro" id="IPR051588">
    <property type="entry name" value="Cobalamin_Transport"/>
</dbReference>
<feature type="signal peptide" evidence="6">
    <location>
        <begin position="1"/>
        <end position="22"/>
    </location>
</feature>
<protein>
    <submittedName>
        <fullName evidence="7">Uncharacterized protein</fullName>
    </submittedName>
</protein>
<dbReference type="AlphaFoldDB" id="A0A8T0DY79"/>
<evidence type="ECO:0000313" key="7">
    <source>
        <dbReference type="EMBL" id="KAF8763468.1"/>
    </source>
</evidence>
<evidence type="ECO:0000256" key="6">
    <source>
        <dbReference type="SAM" id="SignalP"/>
    </source>
</evidence>
<organism evidence="7 8">
    <name type="scientific">Argiope bruennichi</name>
    <name type="common">Wasp spider</name>
    <name type="synonym">Aranea bruennichi</name>
    <dbReference type="NCBI Taxonomy" id="94029"/>
    <lineage>
        <taxon>Eukaryota</taxon>
        <taxon>Metazoa</taxon>
        <taxon>Ecdysozoa</taxon>
        <taxon>Arthropoda</taxon>
        <taxon>Chelicerata</taxon>
        <taxon>Arachnida</taxon>
        <taxon>Araneae</taxon>
        <taxon>Araneomorphae</taxon>
        <taxon>Entelegynae</taxon>
        <taxon>Araneoidea</taxon>
        <taxon>Araneidae</taxon>
        <taxon>Argiope</taxon>
    </lineage>
</organism>
<accession>A0A8T0DY79</accession>
<sequence>MGILKLIVFTILLLICKDETGAFTISEVDDSRFNGKRWLLEKWSPSAGWRENTHRGIIAWHLATKGITTGINSDKNLMVKQLEVLTLASLLRTETDPLTANQLSMYINAMIVTCKNPRNFYGFDLLKLLEEEIETSSITTHPVAYLALCNAGETLEIKKISDLCIVLNDDWSYPFFLVQAAAVMALSCIRTSQQDVYAHCTDYDPTIKKFKQLQLEDGSFGNIYTTAIVTQALLSAGEGNNKDWKLNAAVKKSLSDVRNINCSIDLRHKSKGDSAPDVRNKLVSQMRVRYTVYIGDKKDRASSITLRTPENITVFQIMQLAEKADSKYKFQWKKMGEKMYVYDIAGVKNDFEDGLFWMLYIRKNATLAFEIKKNFQIMGLSKFLAIFSLLLLRIFHIALSEPCNQLTDDSGTIFDDKYAYSYSVCWKIIIPSNSYVQLSMESFSNTRTDCSYSKVEVSIANYRNDNFVFCPGVSQWQPILAFNDVTVTHYINSGSYVTSKFSMNYRLVMVKTKSEKNKAMKVSKINSF</sequence>
<evidence type="ECO:0000256" key="5">
    <source>
        <dbReference type="PIRSR" id="PIRSR602157-2"/>
    </source>
</evidence>
<comment type="caution">
    <text evidence="7">The sequence shown here is derived from an EMBL/GenBank/DDBJ whole genome shotgun (WGS) entry which is preliminary data.</text>
</comment>
<evidence type="ECO:0000256" key="3">
    <source>
        <dbReference type="ARBA" id="ARBA00022729"/>
    </source>
</evidence>
<keyword evidence="3 6" id="KW-0732">Signal</keyword>
<dbReference type="InterPro" id="IPR002157">
    <property type="entry name" value="Cbl-bd_prot"/>
</dbReference>